<keyword evidence="3" id="KW-0805">Transcription regulation</keyword>
<feature type="domain" description="Zn(2)-C6 fungal-type" evidence="7">
    <location>
        <begin position="11"/>
        <end position="41"/>
    </location>
</feature>
<reference evidence="8 9" key="1">
    <citation type="journal article" date="2016" name="BMC Genomics">
        <title>Comparative genomic and transcriptomic analyses of the Fuzhuan brick tea-fermentation fungus Aspergillus cristatus.</title>
        <authorList>
            <person name="Ge Y."/>
            <person name="Wang Y."/>
            <person name="Liu Y."/>
            <person name="Tan Y."/>
            <person name="Ren X."/>
            <person name="Zhang X."/>
            <person name="Hyde K.D."/>
            <person name="Liu Y."/>
            <person name="Liu Z."/>
        </authorList>
    </citation>
    <scope>NUCLEOTIDE SEQUENCE [LARGE SCALE GENOMIC DNA]</scope>
    <source>
        <strain evidence="8 9">GZAAS20.1005</strain>
    </source>
</reference>
<keyword evidence="9" id="KW-1185">Reference proteome</keyword>
<keyword evidence="2" id="KW-0862">Zinc</keyword>
<dbReference type="PANTHER" id="PTHR47660">
    <property type="entry name" value="TRANSCRIPTION FACTOR WITH C2H2 AND ZN(2)-CYS(6) DNA BINDING DOMAIN (EUROFUNG)-RELATED-RELATED"/>
    <property type="match status" value="1"/>
</dbReference>
<name>A0A1E3BRU8_ASPCR</name>
<dbReference type="OrthoDB" id="4216928at2759"/>
<dbReference type="InterPro" id="IPR036864">
    <property type="entry name" value="Zn2-C6_fun-type_DNA-bd_sf"/>
</dbReference>
<evidence type="ECO:0000256" key="5">
    <source>
        <dbReference type="ARBA" id="ARBA00023163"/>
    </source>
</evidence>
<evidence type="ECO:0000256" key="4">
    <source>
        <dbReference type="ARBA" id="ARBA00023125"/>
    </source>
</evidence>
<dbReference type="Proteomes" id="UP000094569">
    <property type="component" value="Unassembled WGS sequence"/>
</dbReference>
<dbReference type="GO" id="GO:0003677">
    <property type="term" value="F:DNA binding"/>
    <property type="evidence" value="ECO:0007669"/>
    <property type="project" value="UniProtKB-KW"/>
</dbReference>
<dbReference type="InterPro" id="IPR001138">
    <property type="entry name" value="Zn2Cys6_DnaBD"/>
</dbReference>
<evidence type="ECO:0000313" key="8">
    <source>
        <dbReference type="EMBL" id="ODM23076.1"/>
    </source>
</evidence>
<dbReference type="PRINTS" id="PR00755">
    <property type="entry name" value="AFLATOXINBRP"/>
</dbReference>
<dbReference type="CDD" id="cd00067">
    <property type="entry name" value="GAL4"/>
    <property type="match status" value="1"/>
</dbReference>
<protein>
    <recommendedName>
        <fullName evidence="7">Zn(2)-C6 fungal-type domain-containing protein</fullName>
    </recommendedName>
</protein>
<evidence type="ECO:0000256" key="2">
    <source>
        <dbReference type="ARBA" id="ARBA00022833"/>
    </source>
</evidence>
<organism evidence="8 9">
    <name type="scientific">Aspergillus cristatus</name>
    <name type="common">Chinese Fuzhuan brick tea-fermentation fungus</name>
    <name type="synonym">Eurotium cristatum</name>
    <dbReference type="NCBI Taxonomy" id="573508"/>
    <lineage>
        <taxon>Eukaryota</taxon>
        <taxon>Fungi</taxon>
        <taxon>Dikarya</taxon>
        <taxon>Ascomycota</taxon>
        <taxon>Pezizomycotina</taxon>
        <taxon>Eurotiomycetes</taxon>
        <taxon>Eurotiomycetidae</taxon>
        <taxon>Eurotiales</taxon>
        <taxon>Aspergillaceae</taxon>
        <taxon>Aspergillus</taxon>
        <taxon>Aspergillus subgen. Aspergillus</taxon>
    </lineage>
</organism>
<sequence length="334" mass="37690">MFSSRISLRRSCQACAKHKRRCDQRLPQCTRCAARGTPCEYINTPWEVGKRSNGPPASVKATSPMNPPLHLEIIKTFDGTIIQFLVDGMRTFPVTFAQQMKTLFIHPDLYRSSSHSAPIQEMHTICKSYQSDVYSPRLFGILRQKAVQIHRCATRASSFEELLFCVQALILAHCILAFDDHENSQYSEATSTMLTNLALKLWHQAPIQLPHAMSARRVWLFAESVRRTIIIAYMLCSVYSFGKRSFSVRTPFVDALPFDVLTSLWDEPVDSECEEKARHAPVAIVSLREYSDMLEGGRVHGISFFGSLILAACKGLPAEKVAFPPVQGYREISL</sequence>
<dbReference type="EMBL" id="JXNT01000001">
    <property type="protein sequence ID" value="ODM23076.1"/>
    <property type="molecule type" value="Genomic_DNA"/>
</dbReference>
<dbReference type="AlphaFoldDB" id="A0A1E3BRU8"/>
<dbReference type="Gene3D" id="4.10.240.10">
    <property type="entry name" value="Zn(2)-C6 fungal-type DNA-binding domain"/>
    <property type="match status" value="1"/>
</dbReference>
<keyword evidence="1" id="KW-0479">Metal-binding</keyword>
<evidence type="ECO:0000313" key="9">
    <source>
        <dbReference type="Proteomes" id="UP000094569"/>
    </source>
</evidence>
<evidence type="ECO:0000259" key="7">
    <source>
        <dbReference type="PROSITE" id="PS50048"/>
    </source>
</evidence>
<dbReference type="SMART" id="SM00066">
    <property type="entry name" value="GAL4"/>
    <property type="match status" value="1"/>
</dbReference>
<dbReference type="PROSITE" id="PS50048">
    <property type="entry name" value="ZN2_CY6_FUNGAL_2"/>
    <property type="match status" value="1"/>
</dbReference>
<keyword evidence="4" id="KW-0238">DNA-binding</keyword>
<accession>A0A1E3BRU8</accession>
<dbReference type="SUPFAM" id="SSF57701">
    <property type="entry name" value="Zn2/Cys6 DNA-binding domain"/>
    <property type="match status" value="1"/>
</dbReference>
<keyword evidence="6" id="KW-0539">Nucleus</keyword>
<proteinExistence type="predicted"/>
<gene>
    <name evidence="8" type="ORF">SI65_00665</name>
</gene>
<keyword evidence="5" id="KW-0804">Transcription</keyword>
<dbReference type="GO" id="GO:0000981">
    <property type="term" value="F:DNA-binding transcription factor activity, RNA polymerase II-specific"/>
    <property type="evidence" value="ECO:0007669"/>
    <property type="project" value="InterPro"/>
</dbReference>
<evidence type="ECO:0000256" key="6">
    <source>
        <dbReference type="ARBA" id="ARBA00023242"/>
    </source>
</evidence>
<dbReference type="GO" id="GO:0008270">
    <property type="term" value="F:zinc ion binding"/>
    <property type="evidence" value="ECO:0007669"/>
    <property type="project" value="InterPro"/>
</dbReference>
<dbReference type="Pfam" id="PF00172">
    <property type="entry name" value="Zn_clus"/>
    <property type="match status" value="1"/>
</dbReference>
<evidence type="ECO:0000256" key="1">
    <source>
        <dbReference type="ARBA" id="ARBA00022723"/>
    </source>
</evidence>
<evidence type="ECO:0000256" key="3">
    <source>
        <dbReference type="ARBA" id="ARBA00023015"/>
    </source>
</evidence>
<dbReference type="VEuPathDB" id="FungiDB:SI65_00665"/>
<comment type="caution">
    <text evidence="8">The sequence shown here is derived from an EMBL/GenBank/DDBJ whole genome shotgun (WGS) entry which is preliminary data.</text>
</comment>
<dbReference type="PROSITE" id="PS00463">
    <property type="entry name" value="ZN2_CY6_FUNGAL_1"/>
    <property type="match status" value="1"/>
</dbReference>